<keyword evidence="5 8" id="KW-0560">Oxidoreductase</keyword>
<evidence type="ECO:0000256" key="4">
    <source>
        <dbReference type="ARBA" id="ARBA00022827"/>
    </source>
</evidence>
<dbReference type="InterPro" id="IPR013786">
    <property type="entry name" value="AcylCoA_DH/ox_N"/>
</dbReference>
<feature type="domain" description="Acyl-CoA dehydrogenase/oxidase C-terminal" evidence="6">
    <location>
        <begin position="225"/>
        <end position="343"/>
    </location>
</feature>
<evidence type="ECO:0000256" key="3">
    <source>
        <dbReference type="ARBA" id="ARBA00022630"/>
    </source>
</evidence>
<sequence>MILQSAESVELRRELADVVSTSAEKTSPRSEVVARADDAASGAWDRALWGRLVDEVGVLGLDVPEEDGGAGASVAELAVICEILGGRTDAVPVLGGLAAVEVAKSAGAADRERLLPPLMAGELRGCVSADVAVEVSGTPDAPVLTGVLERVIDAEAADVLLVCAADGDSGVHGWFEVRTADTAVAPRRTLDLVRSVATVTLDATPARRLDVSHPDAVRDRVRGLTRLLIAAEQLGVAERALADAVSYARMREQFGRVIGSFQAVKHLLADVATDTDLARSLVEHAVWAAVEDPDCLPEASAMAVLAASRAAVASTAENVQTHGGIGFSWEHPAHLLFRKARSNDVLVAERVDLVEEILAANGVAA</sequence>
<reference evidence="9" key="1">
    <citation type="journal article" date="2019" name="Int. J. Syst. Evol. Microbiol.">
        <title>The Global Catalogue of Microorganisms (GCM) 10K type strain sequencing project: providing services to taxonomists for standard genome sequencing and annotation.</title>
        <authorList>
            <consortium name="The Broad Institute Genomics Platform"/>
            <consortium name="The Broad Institute Genome Sequencing Center for Infectious Disease"/>
            <person name="Wu L."/>
            <person name="Ma J."/>
        </authorList>
    </citation>
    <scope>NUCLEOTIDE SEQUENCE [LARGE SCALE GENOMIC DNA]</scope>
    <source>
        <strain evidence="9">JCM 11882</strain>
    </source>
</reference>
<comment type="similarity">
    <text evidence="2">Belongs to the acyl-CoA dehydrogenase family.</text>
</comment>
<proteinExistence type="inferred from homology"/>
<protein>
    <submittedName>
        <fullName evidence="8">Acyl-CoA dehydrogenase family protein</fullName>
        <ecNumber evidence="8">1.-.-.-</ecNumber>
    </submittedName>
</protein>
<keyword evidence="9" id="KW-1185">Reference proteome</keyword>
<dbReference type="Gene3D" id="1.20.140.10">
    <property type="entry name" value="Butyryl-CoA Dehydrogenase, subunit A, domain 3"/>
    <property type="match status" value="1"/>
</dbReference>
<dbReference type="Pfam" id="PF02771">
    <property type="entry name" value="Acyl-CoA_dh_N"/>
    <property type="match status" value="1"/>
</dbReference>
<dbReference type="PANTHER" id="PTHR43884">
    <property type="entry name" value="ACYL-COA DEHYDROGENASE"/>
    <property type="match status" value="1"/>
</dbReference>
<dbReference type="InterPro" id="IPR009100">
    <property type="entry name" value="AcylCoA_DH/oxidase_NM_dom_sf"/>
</dbReference>
<gene>
    <name evidence="8" type="ORF">ACFO7U_04975</name>
</gene>
<evidence type="ECO:0000259" key="6">
    <source>
        <dbReference type="Pfam" id="PF00441"/>
    </source>
</evidence>
<keyword evidence="4" id="KW-0274">FAD</keyword>
<evidence type="ECO:0000256" key="5">
    <source>
        <dbReference type="ARBA" id="ARBA00023002"/>
    </source>
</evidence>
<dbReference type="InterPro" id="IPR036250">
    <property type="entry name" value="AcylCo_DH-like_C"/>
</dbReference>
<feature type="domain" description="Acyl-CoA dehydrogenase/oxidase N-terminal" evidence="7">
    <location>
        <begin position="31"/>
        <end position="122"/>
    </location>
</feature>
<comment type="caution">
    <text evidence="8">The sequence shown here is derived from an EMBL/GenBank/DDBJ whole genome shotgun (WGS) entry which is preliminary data.</text>
</comment>
<evidence type="ECO:0000313" key="9">
    <source>
        <dbReference type="Proteomes" id="UP001595836"/>
    </source>
</evidence>
<evidence type="ECO:0000313" key="8">
    <source>
        <dbReference type="EMBL" id="MFC4754134.1"/>
    </source>
</evidence>
<keyword evidence="3" id="KW-0285">Flavoprotein</keyword>
<evidence type="ECO:0000259" key="7">
    <source>
        <dbReference type="Pfam" id="PF02771"/>
    </source>
</evidence>
<dbReference type="SUPFAM" id="SSF47203">
    <property type="entry name" value="Acyl-CoA dehydrogenase C-terminal domain-like"/>
    <property type="match status" value="1"/>
</dbReference>
<dbReference type="Gene3D" id="1.10.540.10">
    <property type="entry name" value="Acyl-CoA dehydrogenase/oxidase, N-terminal domain"/>
    <property type="match status" value="1"/>
</dbReference>
<dbReference type="SUPFAM" id="SSF56645">
    <property type="entry name" value="Acyl-CoA dehydrogenase NM domain-like"/>
    <property type="match status" value="1"/>
</dbReference>
<evidence type="ECO:0000256" key="1">
    <source>
        <dbReference type="ARBA" id="ARBA00001974"/>
    </source>
</evidence>
<dbReference type="InterPro" id="IPR009075">
    <property type="entry name" value="AcylCo_DH/oxidase_C"/>
</dbReference>
<dbReference type="Pfam" id="PF00441">
    <property type="entry name" value="Acyl-CoA_dh_1"/>
    <property type="match status" value="1"/>
</dbReference>
<dbReference type="GO" id="GO:0016491">
    <property type="term" value="F:oxidoreductase activity"/>
    <property type="evidence" value="ECO:0007669"/>
    <property type="project" value="UniProtKB-KW"/>
</dbReference>
<evidence type="ECO:0000256" key="2">
    <source>
        <dbReference type="ARBA" id="ARBA00009347"/>
    </source>
</evidence>
<dbReference type="InterPro" id="IPR037069">
    <property type="entry name" value="AcylCoA_DH/ox_N_sf"/>
</dbReference>
<dbReference type="EC" id="1.-.-.-" evidence="8"/>
<dbReference type="RefSeq" id="WP_344987953.1">
    <property type="nucleotide sequence ID" value="NZ_BAABCD010000002.1"/>
</dbReference>
<accession>A0ABV9PNS8</accession>
<name>A0ABV9PNS8_9ACTN</name>
<dbReference type="Proteomes" id="UP001595836">
    <property type="component" value="Unassembled WGS sequence"/>
</dbReference>
<dbReference type="EMBL" id="JBHSHP010000012">
    <property type="protein sequence ID" value="MFC4754134.1"/>
    <property type="molecule type" value="Genomic_DNA"/>
</dbReference>
<comment type="cofactor">
    <cofactor evidence="1">
        <name>FAD</name>
        <dbReference type="ChEBI" id="CHEBI:57692"/>
    </cofactor>
</comment>
<dbReference type="PANTHER" id="PTHR43884:SF20">
    <property type="entry name" value="ACYL-COA DEHYDROGENASE FADE28"/>
    <property type="match status" value="1"/>
</dbReference>
<organism evidence="8 9">
    <name type="scientific">Dietzia aurantiaca</name>
    <dbReference type="NCBI Taxonomy" id="983873"/>
    <lineage>
        <taxon>Bacteria</taxon>
        <taxon>Bacillati</taxon>
        <taxon>Actinomycetota</taxon>
        <taxon>Actinomycetes</taxon>
        <taxon>Mycobacteriales</taxon>
        <taxon>Dietziaceae</taxon>
        <taxon>Dietzia</taxon>
    </lineage>
</organism>